<gene>
    <name evidence="1" type="ORF">BCO71171_02946</name>
</gene>
<dbReference type="EMBL" id="CABVQT010000006">
    <property type="protein sequence ID" value="VWD17354.1"/>
    <property type="molecule type" value="Genomic_DNA"/>
</dbReference>
<dbReference type="Proteomes" id="UP000494182">
    <property type="component" value="Unassembled WGS sequence"/>
</dbReference>
<evidence type="ECO:0000313" key="1">
    <source>
        <dbReference type="EMBL" id="VWD17354.1"/>
    </source>
</evidence>
<reference evidence="1 2" key="1">
    <citation type="submission" date="2019-09" db="EMBL/GenBank/DDBJ databases">
        <authorList>
            <person name="Depoorter E."/>
        </authorList>
    </citation>
    <scope>NUCLEOTIDE SEQUENCE [LARGE SCALE GENOMIC DNA]</scope>
    <source>
        <strain evidence="1">R-71171</strain>
    </source>
</reference>
<accession>A0A6P2Y6I3</accession>
<protein>
    <submittedName>
        <fullName evidence="1">Uncharacterized protein</fullName>
    </submittedName>
</protein>
<evidence type="ECO:0000313" key="2">
    <source>
        <dbReference type="Proteomes" id="UP000494182"/>
    </source>
</evidence>
<organism evidence="1 2">
    <name type="scientific">Burkholderia contaminans</name>
    <dbReference type="NCBI Taxonomy" id="488447"/>
    <lineage>
        <taxon>Bacteria</taxon>
        <taxon>Pseudomonadati</taxon>
        <taxon>Pseudomonadota</taxon>
        <taxon>Betaproteobacteria</taxon>
        <taxon>Burkholderiales</taxon>
        <taxon>Burkholderiaceae</taxon>
        <taxon>Burkholderia</taxon>
        <taxon>Burkholderia cepacia complex</taxon>
    </lineage>
</organism>
<dbReference type="AlphaFoldDB" id="A0A6P2Y6I3"/>
<name>A0A6P2Y6I3_9BURK</name>
<dbReference type="RefSeq" id="WP_254600207.1">
    <property type="nucleotide sequence ID" value="NZ_CABVQT010000006.1"/>
</dbReference>
<proteinExistence type="predicted"/>
<sequence length="233" mass="24664">MRIRKKTLQLVNSGAYTFPVAETTAAGFGDLTMMADDRRSAVFLRPYAFARPVNGWAWAGRPSGLPVPSCRFANPVQCPPTPFGDGKRAFFNHDGGRTMLRHIPARPEQSQLSNFLTGKVSVALRSAALAPNLASALDIAGAALVDIATIARSECQTAARSFPSTHDTAASALQALDRIAGILEAIERLASDDDGAIADLAGVARGLLAHQISREELIFTSTVCQVMAAEVSA</sequence>